<keyword evidence="2" id="KW-1133">Transmembrane helix</keyword>
<organism evidence="5">
    <name type="scientific">Onchocerca ochengi</name>
    <name type="common">Filarial nematode worm</name>
    <dbReference type="NCBI Taxonomy" id="42157"/>
    <lineage>
        <taxon>Eukaryota</taxon>
        <taxon>Metazoa</taxon>
        <taxon>Ecdysozoa</taxon>
        <taxon>Nematoda</taxon>
        <taxon>Chromadorea</taxon>
        <taxon>Rhabditida</taxon>
        <taxon>Spirurina</taxon>
        <taxon>Spiruromorpha</taxon>
        <taxon>Filarioidea</taxon>
        <taxon>Onchocercidae</taxon>
        <taxon>Onchocerca</taxon>
    </lineage>
</organism>
<dbReference type="OrthoDB" id="297496at2759"/>
<reference evidence="5" key="1">
    <citation type="submission" date="2016-06" db="UniProtKB">
        <authorList>
            <consortium name="WormBaseParasite"/>
        </authorList>
    </citation>
    <scope>IDENTIFICATION</scope>
</reference>
<name>A0A182DYZ8_ONCOC</name>
<sequence>MLSCVKISKQWRNYMAVTILYIIIGLALATIAIEIAADTLRKLHYFRRTIKHVGNIQIWFGGERLTVRQIIHNLCDRFNVPDAALTGFNIGNFVEQAIKVEAGELPSFRNQSSRREANFNQKNELLIQASKLLESDPEFAPEPEIILLPKPEQEPEPELAEEPQPESDLIQKLEPIPEYEAELEFLPEPKPCFPVFAISQATLPCEPSPGTEESELVSGPEPQLHRLELSEEAEEIPYKCETTTFTALEPMPPLESMLETPEVLDAKMESESRQGPSLEPEEAVVKEPQENMEALRRKGYSEKVWKLYQEYQNEWSKFHRLSRTSSRKDRQRSLKKETN</sequence>
<reference evidence="3 4" key="2">
    <citation type="submission" date="2018-08" db="EMBL/GenBank/DDBJ databases">
        <authorList>
            <person name="Laetsch R D."/>
            <person name="Stevens L."/>
            <person name="Kumar S."/>
            <person name="Blaxter L. M."/>
        </authorList>
    </citation>
    <scope>NUCLEOTIDE SEQUENCE [LARGE SCALE GENOMIC DNA]</scope>
</reference>
<dbReference type="Proteomes" id="UP000271087">
    <property type="component" value="Unassembled WGS sequence"/>
</dbReference>
<proteinExistence type="predicted"/>
<dbReference type="STRING" id="42157.A0A182DYZ8"/>
<keyword evidence="2" id="KW-0812">Transmembrane</keyword>
<feature type="transmembrane region" description="Helical" evidence="2">
    <location>
        <begin position="15"/>
        <end position="37"/>
    </location>
</feature>
<protein>
    <submittedName>
        <fullName evidence="5">Potassium channel domain-containing protein</fullName>
    </submittedName>
</protein>
<feature type="region of interest" description="Disordered" evidence="1">
    <location>
        <begin position="266"/>
        <end position="290"/>
    </location>
</feature>
<dbReference type="AlphaFoldDB" id="A0A182DYZ8"/>
<dbReference type="WBParaSite" id="nOo.2.0.1.t00903-RA">
    <property type="protein sequence ID" value="nOo.2.0.1.t00903-RA"/>
    <property type="gene ID" value="nOo.2.0.1.g00903"/>
</dbReference>
<keyword evidence="2" id="KW-0472">Membrane</keyword>
<gene>
    <name evidence="3" type="ORF">NOO_LOCUS903</name>
</gene>
<dbReference type="EMBL" id="UYRW01000100">
    <property type="protein sequence ID" value="VDK63057.1"/>
    <property type="molecule type" value="Genomic_DNA"/>
</dbReference>
<keyword evidence="4" id="KW-1185">Reference proteome</keyword>
<evidence type="ECO:0000256" key="1">
    <source>
        <dbReference type="SAM" id="MobiDB-lite"/>
    </source>
</evidence>
<evidence type="ECO:0000313" key="3">
    <source>
        <dbReference type="EMBL" id="VDK63057.1"/>
    </source>
</evidence>
<accession>A0A182DYZ8</accession>
<feature type="compositionally biased region" description="Basic and acidic residues" evidence="1">
    <location>
        <begin position="326"/>
        <end position="339"/>
    </location>
</feature>
<feature type="region of interest" description="Disordered" evidence="1">
    <location>
        <begin position="320"/>
        <end position="339"/>
    </location>
</feature>
<evidence type="ECO:0000256" key="2">
    <source>
        <dbReference type="SAM" id="Phobius"/>
    </source>
</evidence>
<evidence type="ECO:0000313" key="4">
    <source>
        <dbReference type="Proteomes" id="UP000271087"/>
    </source>
</evidence>
<evidence type="ECO:0000313" key="5">
    <source>
        <dbReference type="WBParaSite" id="nOo.2.0.1.t00903-RA"/>
    </source>
</evidence>